<dbReference type="AlphaFoldDB" id="A0A343JGY0"/>
<feature type="signal peptide" evidence="1">
    <location>
        <begin position="1"/>
        <end position="23"/>
    </location>
</feature>
<evidence type="ECO:0000313" key="2">
    <source>
        <dbReference type="EMBL" id="ASX95032.1"/>
    </source>
</evidence>
<keyword evidence="1" id="KW-0732">Signal</keyword>
<sequence>MALQKLIFVLIASLILINLSADAQNTPAFYDCNCAQKLCSNPCKSGKSACDNCKSIDIPKQCSIQCKIN</sequence>
<accession>A0A343JGY0</accession>
<protein>
    <submittedName>
        <fullName evidence="2">Candidate secreted effector Minc08014</fullName>
    </submittedName>
</protein>
<organism evidence="2">
    <name type="scientific">Meloidogyne incognita</name>
    <name type="common">Southern root-knot nematode worm</name>
    <name type="synonym">Oxyuris incognita</name>
    <dbReference type="NCBI Taxonomy" id="6306"/>
    <lineage>
        <taxon>Eukaryota</taxon>
        <taxon>Metazoa</taxon>
        <taxon>Ecdysozoa</taxon>
        <taxon>Nematoda</taxon>
        <taxon>Chromadorea</taxon>
        <taxon>Rhabditida</taxon>
        <taxon>Tylenchina</taxon>
        <taxon>Tylenchomorpha</taxon>
        <taxon>Tylenchoidea</taxon>
        <taxon>Meloidogynidae</taxon>
        <taxon>Meloidogyninae</taxon>
        <taxon>Meloidogyne</taxon>
        <taxon>Meloidogyne incognita group</taxon>
    </lineage>
</organism>
<name>A0A343JGY0_MELIC</name>
<evidence type="ECO:0000256" key="1">
    <source>
        <dbReference type="SAM" id="SignalP"/>
    </source>
</evidence>
<reference evidence="2" key="2">
    <citation type="journal article" date="2018" name="New Phytol.">
        <title>A root-knot nematode small glycine and cysteine-rich secreted effector, MiSGCR1, is involved in plant parasitism.</title>
        <authorList>
            <person name="Nguyen CN"/>
            <person name="Perfus-Barbeoch L"/>
            <person name="Quentin M"/>
            <person name="Zhao J"/>
            <person name="Magliano M"/>
            <person name="Marteu N"/>
            <person name="Da Rocha M"/>
            <person name="Nottet N"/>
            <person name="Abad P Favery.B."/>
        </authorList>
    </citation>
    <scope>NUCLEOTIDE SEQUENCE</scope>
</reference>
<reference evidence="2" key="1">
    <citation type="submission" date="2016-09" db="EMBL/GenBank/DDBJ databases">
        <authorList>
            <person name="Capua I."/>
            <person name="De Benedictis P."/>
            <person name="Joannis T."/>
            <person name="Lombin L.H."/>
            <person name="Cattoli G."/>
        </authorList>
    </citation>
    <scope>NUCLEOTIDE SEQUENCE</scope>
</reference>
<dbReference type="EMBL" id="KX907755">
    <property type="protein sequence ID" value="ASX95032.1"/>
    <property type="molecule type" value="mRNA"/>
</dbReference>
<feature type="chain" id="PRO_5016781681" evidence="1">
    <location>
        <begin position="24"/>
        <end position="69"/>
    </location>
</feature>
<proteinExistence type="evidence at transcript level"/>